<evidence type="ECO:0000256" key="5">
    <source>
        <dbReference type="ARBA" id="ARBA00022737"/>
    </source>
</evidence>
<evidence type="ECO:0000256" key="6">
    <source>
        <dbReference type="ARBA" id="ARBA00022786"/>
    </source>
</evidence>
<dbReference type="Proteomes" id="UP001159364">
    <property type="component" value="Linkage Group LG06"/>
</dbReference>
<keyword evidence="4 7" id="KW-0808">Transferase</keyword>
<evidence type="ECO:0000313" key="9">
    <source>
        <dbReference type="EMBL" id="KAJ8762961.1"/>
    </source>
</evidence>
<dbReference type="InterPro" id="IPR013083">
    <property type="entry name" value="Znf_RING/FYVE/PHD"/>
</dbReference>
<organism evidence="9 10">
    <name type="scientific">Erythroxylum novogranatense</name>
    <dbReference type="NCBI Taxonomy" id="1862640"/>
    <lineage>
        <taxon>Eukaryota</taxon>
        <taxon>Viridiplantae</taxon>
        <taxon>Streptophyta</taxon>
        <taxon>Embryophyta</taxon>
        <taxon>Tracheophyta</taxon>
        <taxon>Spermatophyta</taxon>
        <taxon>Magnoliopsida</taxon>
        <taxon>eudicotyledons</taxon>
        <taxon>Gunneridae</taxon>
        <taxon>Pentapetalae</taxon>
        <taxon>rosids</taxon>
        <taxon>fabids</taxon>
        <taxon>Malpighiales</taxon>
        <taxon>Erythroxylaceae</taxon>
        <taxon>Erythroxylum</taxon>
    </lineage>
</organism>
<evidence type="ECO:0000259" key="8">
    <source>
        <dbReference type="PROSITE" id="PS51698"/>
    </source>
</evidence>
<protein>
    <recommendedName>
        <fullName evidence="7 8">U-box domain-containing protein</fullName>
        <ecNumber evidence="7">2.3.2.27</ecNumber>
    </recommendedName>
    <alternativeName>
        <fullName evidence="7">RING-type E3 ubiquitin transferase PUB</fullName>
    </alternativeName>
</protein>
<evidence type="ECO:0000313" key="10">
    <source>
        <dbReference type="Proteomes" id="UP001159364"/>
    </source>
</evidence>
<dbReference type="Pfam" id="PF25598">
    <property type="entry name" value="ARM_PUB"/>
    <property type="match status" value="1"/>
</dbReference>
<accession>A0AAV8T9I8</accession>
<gene>
    <name evidence="9" type="ORF">K2173_023090</name>
</gene>
<dbReference type="SUPFAM" id="SSF57850">
    <property type="entry name" value="RING/U-box"/>
    <property type="match status" value="1"/>
</dbReference>
<dbReference type="InterPro" id="IPR011989">
    <property type="entry name" value="ARM-like"/>
</dbReference>
<comment type="pathway">
    <text evidence="3 7">Protein modification; protein ubiquitination.</text>
</comment>
<comment type="catalytic activity">
    <reaction evidence="1 7">
        <text>S-ubiquitinyl-[E2 ubiquitin-conjugating enzyme]-L-cysteine + [acceptor protein]-L-lysine = [E2 ubiquitin-conjugating enzyme]-L-cysteine + N(6)-ubiquitinyl-[acceptor protein]-L-lysine.</text>
        <dbReference type="EC" id="2.3.2.27"/>
    </reaction>
</comment>
<dbReference type="Gene3D" id="3.30.40.10">
    <property type="entry name" value="Zinc/RING finger domain, C3HC4 (zinc finger)"/>
    <property type="match status" value="1"/>
</dbReference>
<evidence type="ECO:0000256" key="1">
    <source>
        <dbReference type="ARBA" id="ARBA00000900"/>
    </source>
</evidence>
<keyword evidence="6 7" id="KW-0833">Ubl conjugation pathway</keyword>
<comment type="function">
    <text evidence="2 7">Functions as an E3 ubiquitin ligase.</text>
</comment>
<proteinExistence type="predicted"/>
<dbReference type="InterPro" id="IPR016024">
    <property type="entry name" value="ARM-type_fold"/>
</dbReference>
<dbReference type="PROSITE" id="PS51698">
    <property type="entry name" value="U_BOX"/>
    <property type="match status" value="1"/>
</dbReference>
<dbReference type="PANTHER" id="PTHR22849:SF163">
    <property type="entry name" value="U-BOX DOMAIN-CONTAINING PROTEIN"/>
    <property type="match status" value="1"/>
</dbReference>
<dbReference type="InterPro" id="IPR003613">
    <property type="entry name" value="Ubox_domain"/>
</dbReference>
<keyword evidence="5" id="KW-0677">Repeat</keyword>
<comment type="caution">
    <text evidence="9">The sequence shown here is derived from an EMBL/GenBank/DDBJ whole genome shotgun (WGS) entry which is preliminary data.</text>
</comment>
<dbReference type="Pfam" id="PF04564">
    <property type="entry name" value="U-box"/>
    <property type="match status" value="1"/>
</dbReference>
<dbReference type="AlphaFoldDB" id="A0AAV8T9I8"/>
<keyword evidence="10" id="KW-1185">Reference proteome</keyword>
<reference evidence="9 10" key="1">
    <citation type="submission" date="2021-09" db="EMBL/GenBank/DDBJ databases">
        <title>Genomic insights and catalytic innovation underlie evolution of tropane alkaloids biosynthesis.</title>
        <authorList>
            <person name="Wang Y.-J."/>
            <person name="Tian T."/>
            <person name="Huang J.-P."/>
            <person name="Huang S.-X."/>
        </authorList>
    </citation>
    <scope>NUCLEOTIDE SEQUENCE [LARGE SCALE GENOMIC DNA]</scope>
    <source>
        <strain evidence="9">KIB-2018</strain>
        <tissue evidence="9">Leaf</tissue>
    </source>
</reference>
<dbReference type="InterPro" id="IPR045185">
    <property type="entry name" value="PUB22/23/24-like"/>
</dbReference>
<evidence type="ECO:0000256" key="4">
    <source>
        <dbReference type="ARBA" id="ARBA00022679"/>
    </source>
</evidence>
<dbReference type="FunFam" id="3.30.40.10:FF:000502">
    <property type="entry name" value="RING-type E3 ubiquitin transferase"/>
    <property type="match status" value="1"/>
</dbReference>
<name>A0AAV8T9I8_9ROSI</name>
<dbReference type="GO" id="GO:0016567">
    <property type="term" value="P:protein ubiquitination"/>
    <property type="evidence" value="ECO:0007669"/>
    <property type="project" value="UniProtKB-UniRule"/>
</dbReference>
<evidence type="ECO:0000256" key="3">
    <source>
        <dbReference type="ARBA" id="ARBA00004906"/>
    </source>
</evidence>
<evidence type="ECO:0000256" key="2">
    <source>
        <dbReference type="ARBA" id="ARBA00003861"/>
    </source>
</evidence>
<evidence type="ECO:0000256" key="7">
    <source>
        <dbReference type="RuleBase" id="RU369093"/>
    </source>
</evidence>
<sequence length="412" mass="46119">MERGELYITVPSVFRCPISMDIMKSPVSLCTGVTYDRSSIQLWLDSGHETCPATMQILPSKDFVPNLTLRRLINVWNQSSVRLSDPHFSPQPKVSLWIQTIEARKQGFLESLVKIVEFVSLSEHNRRFLVSFNGFVEVIVRTLNQECSEVRVLELIVTVLDLILVENGVREKLHKLVFNGNTECLIFFVSVLRKGDPKSKIEAIRVLESILLDNESRRIVAETPKLIPNLIDVLESQNDRDLKDTVLSLLILIAMNRTIKTQLVQLGLVKLLAATLSDQSAAVSTVEKSLKLLSMACTCSGDGRTAIREEPKCVTGIMERLMKVSKTAREDAVLVLWSMCFVFRDGRVQDKVVRNNGITKLLLVMQSEGEGNVRKMSGDLVKVLRVGSKMNGGDFGGALGRYETNTTHIMPC</sequence>
<dbReference type="InterPro" id="IPR045210">
    <property type="entry name" value="RING-Ubox_PUB"/>
</dbReference>
<dbReference type="InterPro" id="IPR058678">
    <property type="entry name" value="ARM_PUB"/>
</dbReference>
<dbReference type="CDD" id="cd16664">
    <property type="entry name" value="RING-Ubox_PUB"/>
    <property type="match status" value="1"/>
</dbReference>
<dbReference type="PANTHER" id="PTHR22849">
    <property type="entry name" value="WDSAM1 PROTEIN"/>
    <property type="match status" value="1"/>
</dbReference>
<feature type="domain" description="U-box" evidence="8">
    <location>
        <begin position="9"/>
        <end position="83"/>
    </location>
</feature>
<dbReference type="SUPFAM" id="SSF48371">
    <property type="entry name" value="ARM repeat"/>
    <property type="match status" value="1"/>
</dbReference>
<dbReference type="SMART" id="SM00504">
    <property type="entry name" value="Ubox"/>
    <property type="match status" value="1"/>
</dbReference>
<dbReference type="GO" id="GO:0061630">
    <property type="term" value="F:ubiquitin protein ligase activity"/>
    <property type="evidence" value="ECO:0007669"/>
    <property type="project" value="UniProtKB-UniRule"/>
</dbReference>
<dbReference type="Gene3D" id="1.25.10.10">
    <property type="entry name" value="Leucine-rich Repeat Variant"/>
    <property type="match status" value="1"/>
</dbReference>
<dbReference type="EMBL" id="JAIWQS010000006">
    <property type="protein sequence ID" value="KAJ8762961.1"/>
    <property type="molecule type" value="Genomic_DNA"/>
</dbReference>
<dbReference type="EC" id="2.3.2.27" evidence="7"/>